<dbReference type="PANTHER" id="PTHR23063">
    <property type="entry name" value="PHOSPHOLIPID ACYLTRANSFERASE"/>
    <property type="match status" value="1"/>
</dbReference>
<keyword evidence="3 7" id="KW-1133">Transmembrane helix</keyword>
<keyword evidence="1" id="KW-0808">Transferase</keyword>
<evidence type="ECO:0000256" key="2">
    <source>
        <dbReference type="ARBA" id="ARBA00022692"/>
    </source>
</evidence>
<evidence type="ECO:0000256" key="6">
    <source>
        <dbReference type="ARBA" id="ARBA00023315"/>
    </source>
</evidence>
<keyword evidence="9" id="KW-1185">Reference proteome</keyword>
<evidence type="ECO:0000256" key="1">
    <source>
        <dbReference type="ARBA" id="ARBA00022679"/>
    </source>
</evidence>
<reference evidence="8 9" key="3">
    <citation type="journal article" date="2015" name="Genome Announc.">
        <title>Draft Genome Sequence of the Archiascomycetous Yeast Saitoella complicata.</title>
        <authorList>
            <person name="Yamauchi K."/>
            <person name="Kondo S."/>
            <person name="Hamamoto M."/>
            <person name="Takahashi Y."/>
            <person name="Ogura Y."/>
            <person name="Hayashi T."/>
            <person name="Nishida H."/>
        </authorList>
    </citation>
    <scope>NUCLEOTIDE SEQUENCE [LARGE SCALE GENOMIC DNA]</scope>
    <source>
        <strain evidence="8 9">NRRL Y-17804</strain>
    </source>
</reference>
<evidence type="ECO:0000313" key="8">
    <source>
        <dbReference type="EMBL" id="GAO46926.1"/>
    </source>
</evidence>
<evidence type="ECO:0008006" key="10">
    <source>
        <dbReference type="Google" id="ProtNLM"/>
    </source>
</evidence>
<evidence type="ECO:0000256" key="3">
    <source>
        <dbReference type="ARBA" id="ARBA00022989"/>
    </source>
</evidence>
<evidence type="ECO:0000313" key="9">
    <source>
        <dbReference type="Proteomes" id="UP000033140"/>
    </source>
</evidence>
<gene>
    <name evidence="8" type="ORF">G7K_1144-t1</name>
</gene>
<evidence type="ECO:0000256" key="4">
    <source>
        <dbReference type="ARBA" id="ARBA00023098"/>
    </source>
</evidence>
<dbReference type="STRING" id="698492.A0A0E9NB60"/>
<dbReference type="GO" id="GO:0006629">
    <property type="term" value="P:lipid metabolic process"/>
    <property type="evidence" value="ECO:0007669"/>
    <property type="project" value="UniProtKB-KW"/>
</dbReference>
<feature type="transmembrane region" description="Helical" evidence="7">
    <location>
        <begin position="46"/>
        <end position="68"/>
    </location>
</feature>
<keyword evidence="6" id="KW-0012">Acyltransferase</keyword>
<name>A0A0E9NB60_SAICN</name>
<keyword evidence="2 7" id="KW-0812">Transmembrane</keyword>
<dbReference type="PANTHER" id="PTHR23063:SF60">
    <property type="entry name" value="LYSOPHOSPHATIDIC ACID:OLEOYL-COA ACYLTRANSFERASE 1"/>
    <property type="match status" value="1"/>
</dbReference>
<dbReference type="EMBL" id="BACD03000006">
    <property type="protein sequence ID" value="GAO46926.1"/>
    <property type="molecule type" value="Genomic_DNA"/>
</dbReference>
<protein>
    <recommendedName>
        <fullName evidence="10">Phospholipid/glycerol acyltransferase domain-containing protein</fullName>
    </recommendedName>
</protein>
<dbReference type="AlphaFoldDB" id="A0A0E9NB60"/>
<dbReference type="OMA" id="WFRFLWD"/>
<reference evidence="8 9" key="2">
    <citation type="journal article" date="2014" name="J. Gen. Appl. Microbiol.">
        <title>The early diverging ascomycetous budding yeast Saitoella complicata has three histone deacetylases belonging to the Clr6, Hos2, and Rpd3 lineages.</title>
        <authorList>
            <person name="Nishida H."/>
            <person name="Matsumoto T."/>
            <person name="Kondo S."/>
            <person name="Hamamoto M."/>
            <person name="Yoshikawa H."/>
        </authorList>
    </citation>
    <scope>NUCLEOTIDE SEQUENCE [LARGE SCALE GENOMIC DNA]</scope>
    <source>
        <strain evidence="8 9">NRRL Y-17804</strain>
    </source>
</reference>
<evidence type="ECO:0000256" key="7">
    <source>
        <dbReference type="SAM" id="Phobius"/>
    </source>
</evidence>
<sequence>MEKYTRFRDPGTGLAPFLPVPGYTPPGPPALTLPLRVVLFAIRLPVVLAIFLLHVLVFECSLAPLWWITGPDVLGWLRWIFIRGGVMGIAGVWWVPVQVDNSGAALSSRKTFTAPLRAGDILVANQTSPLDVLLLASTLPSVPLFTQSYPGTSLVEPISFPTAILRYLIKPSVKAPTSGMMALKDVTNKWQKRIVVVFPEGTATNSRGLLASTPSLSSTGVKTRIWPYTIKYTPTADLSTPINGYKAFWSFFWRFLSQFKREIRLRGAAQPIIVDGEEKDGEVVEKVMDALAKVGRMRRLGLGVQEKRDFLDIWGKRS</sequence>
<dbReference type="Proteomes" id="UP000033140">
    <property type="component" value="Unassembled WGS sequence"/>
</dbReference>
<keyword evidence="4" id="KW-0443">Lipid metabolism</keyword>
<feature type="transmembrane region" description="Helical" evidence="7">
    <location>
        <begin position="80"/>
        <end position="99"/>
    </location>
</feature>
<evidence type="ECO:0000256" key="5">
    <source>
        <dbReference type="ARBA" id="ARBA00023136"/>
    </source>
</evidence>
<organism evidence="8 9">
    <name type="scientific">Saitoella complicata (strain BCRC 22490 / CBS 7301 / JCM 7358 / NBRC 10748 / NRRL Y-17804)</name>
    <dbReference type="NCBI Taxonomy" id="698492"/>
    <lineage>
        <taxon>Eukaryota</taxon>
        <taxon>Fungi</taxon>
        <taxon>Dikarya</taxon>
        <taxon>Ascomycota</taxon>
        <taxon>Taphrinomycotina</taxon>
        <taxon>Taphrinomycotina incertae sedis</taxon>
        <taxon>Saitoella</taxon>
    </lineage>
</organism>
<dbReference type="OrthoDB" id="272512at2759"/>
<dbReference type="RefSeq" id="XP_019024979.1">
    <property type="nucleotide sequence ID" value="XM_019165951.1"/>
</dbReference>
<accession>A0A0E9NB60</accession>
<reference evidence="8 9" key="1">
    <citation type="journal article" date="2011" name="J. Gen. Appl. Microbiol.">
        <title>Draft genome sequencing of the enigmatic yeast Saitoella complicata.</title>
        <authorList>
            <person name="Nishida H."/>
            <person name="Hamamoto M."/>
            <person name="Sugiyama J."/>
        </authorList>
    </citation>
    <scope>NUCLEOTIDE SEQUENCE [LARGE SCALE GENOMIC DNA]</scope>
    <source>
        <strain evidence="8 9">NRRL Y-17804</strain>
    </source>
</reference>
<dbReference type="GO" id="GO:0016746">
    <property type="term" value="F:acyltransferase activity"/>
    <property type="evidence" value="ECO:0007669"/>
    <property type="project" value="UniProtKB-KW"/>
</dbReference>
<comment type="caution">
    <text evidence="8">The sequence shown here is derived from an EMBL/GenBank/DDBJ whole genome shotgun (WGS) entry which is preliminary data.</text>
</comment>
<proteinExistence type="predicted"/>
<keyword evidence="5 7" id="KW-0472">Membrane</keyword>